<name>A0ABW7NBN1_9BACT</name>
<evidence type="ECO:0000313" key="2">
    <source>
        <dbReference type="EMBL" id="MFH6984757.1"/>
    </source>
</evidence>
<dbReference type="Proteomes" id="UP001610063">
    <property type="component" value="Unassembled WGS sequence"/>
</dbReference>
<evidence type="ECO:0000313" key="3">
    <source>
        <dbReference type="Proteomes" id="UP001610063"/>
    </source>
</evidence>
<gene>
    <name evidence="2" type="ORF">ACHKAR_14975</name>
</gene>
<feature type="domain" description="Glycosyltransferase 2-like" evidence="1">
    <location>
        <begin position="5"/>
        <end position="133"/>
    </location>
</feature>
<dbReference type="RefSeq" id="WP_395418187.1">
    <property type="nucleotide sequence ID" value="NZ_JBIPKE010000018.1"/>
</dbReference>
<dbReference type="Gene3D" id="3.90.550.10">
    <property type="entry name" value="Spore Coat Polysaccharide Biosynthesis Protein SpsA, Chain A"/>
    <property type="match status" value="1"/>
</dbReference>
<dbReference type="EMBL" id="JBIPKE010000018">
    <property type="protein sequence ID" value="MFH6984757.1"/>
    <property type="molecule type" value="Genomic_DNA"/>
</dbReference>
<dbReference type="InterPro" id="IPR001173">
    <property type="entry name" value="Glyco_trans_2-like"/>
</dbReference>
<dbReference type="Pfam" id="PF00535">
    <property type="entry name" value="Glycos_transf_2"/>
    <property type="match status" value="1"/>
</dbReference>
<dbReference type="PANTHER" id="PTHR22916:SF56">
    <property type="entry name" value="GLYCOSYL TRANSFERASE"/>
    <property type="match status" value="1"/>
</dbReference>
<organism evidence="2 3">
    <name type="scientific">Marinoscillum luteum</name>
    <dbReference type="NCBI Taxonomy" id="861051"/>
    <lineage>
        <taxon>Bacteria</taxon>
        <taxon>Pseudomonadati</taxon>
        <taxon>Bacteroidota</taxon>
        <taxon>Cytophagia</taxon>
        <taxon>Cytophagales</taxon>
        <taxon>Reichenbachiellaceae</taxon>
        <taxon>Marinoscillum</taxon>
    </lineage>
</organism>
<keyword evidence="3" id="KW-1185">Reference proteome</keyword>
<accession>A0ABW7NBN1</accession>
<protein>
    <submittedName>
        <fullName evidence="2">Glycosyltransferase family 2 protein</fullName>
    </submittedName>
</protein>
<proteinExistence type="predicted"/>
<dbReference type="SUPFAM" id="SSF53448">
    <property type="entry name" value="Nucleotide-diphospho-sugar transferases"/>
    <property type="match status" value="1"/>
</dbReference>
<dbReference type="CDD" id="cd00761">
    <property type="entry name" value="Glyco_tranf_GTA_type"/>
    <property type="match status" value="1"/>
</dbReference>
<dbReference type="InterPro" id="IPR029044">
    <property type="entry name" value="Nucleotide-diphossugar_trans"/>
</dbReference>
<reference evidence="2 3" key="1">
    <citation type="journal article" date="2013" name="Int. J. Syst. Evol. Microbiol.">
        <title>Marinoscillum luteum sp. nov., isolated from marine sediment.</title>
        <authorList>
            <person name="Cha I.T."/>
            <person name="Park S.J."/>
            <person name="Kim S.J."/>
            <person name="Kim J.G."/>
            <person name="Jung M.Y."/>
            <person name="Shin K.S."/>
            <person name="Kwon K.K."/>
            <person name="Yang S.H."/>
            <person name="Seo Y.S."/>
            <person name="Rhee S.K."/>
        </authorList>
    </citation>
    <scope>NUCLEOTIDE SEQUENCE [LARGE SCALE GENOMIC DNA]</scope>
    <source>
        <strain evidence="2 3">KCTC 23939</strain>
    </source>
</reference>
<sequence>MAKVSILIPVYNTQDFIAESIESILNQTYGDFELVIVDDCSTDDTYSICQRYASSDSRIKLFRNEKNLGMMPNWNYGMSLCTGDYWGKLDADDWWDPEMIEVCVNILDVQPEVGLVCAGHDIINESGETMNDQPLPAPDQFMNQAFSCVDLVKQGPHGFLSYPVMKQGIGLMRRGLIEKVGNFMEFHWGDTEMWFRIGAHSQTYYVDRILHHHRKWSDSDTVKIISQNMNTIYSGLYKTRMQVVNYYFQHGLVSEHELMDFRKITIFEHNKYLISKFRKESSYLHMGKCLFLCLFSFPRRTFLEILHLDRIFFFR</sequence>
<evidence type="ECO:0000259" key="1">
    <source>
        <dbReference type="Pfam" id="PF00535"/>
    </source>
</evidence>
<dbReference type="PANTHER" id="PTHR22916">
    <property type="entry name" value="GLYCOSYLTRANSFERASE"/>
    <property type="match status" value="1"/>
</dbReference>
<comment type="caution">
    <text evidence="2">The sequence shown here is derived from an EMBL/GenBank/DDBJ whole genome shotgun (WGS) entry which is preliminary data.</text>
</comment>